<evidence type="ECO:0000259" key="3">
    <source>
        <dbReference type="Pfam" id="PF16978"/>
    </source>
</evidence>
<sequence length="331" mass="37490">MIDLRGTVRASDNAVELTAGRVARDLKYCPVHVSVFGNSATPLSPFSCLASRAVRTRDSTLVYIMAGHYSHGTNFSAFSRESVDHYGLHIVEDDGEVDWDFPCLEPRETVGKFGFGFLALVERTEKRDRQQSVNSQSYPVFEDKPDGTPPSAESERINRSKDQDMEKRMRNHLDMIDAPIYQSYRVYIINKMRTKTEINLGISGEKIEIDPVVQQKVSAKFWNRQKPVSYPMDSVAACDLIDKSSSRATFRLVCHQAATGDQAVSLQGQGQGAPLSNFKHHDFETELGRAEEIVRKIGLILDLRSSPIRKEYLALRERKSHRRRSFHLGPR</sequence>
<accession>A0A7R9DAL0</accession>
<dbReference type="InterPro" id="IPR031567">
    <property type="entry name" value="CRIM_dom"/>
</dbReference>
<dbReference type="GO" id="GO:0005737">
    <property type="term" value="C:cytoplasm"/>
    <property type="evidence" value="ECO:0007669"/>
    <property type="project" value="TreeGrafter"/>
</dbReference>
<dbReference type="PANTHER" id="PTHR13335:SF1">
    <property type="entry name" value="TARGET OF RAPAMYCIN COMPLEX 2 SUBUNIT MAPKAP1"/>
    <property type="match status" value="1"/>
</dbReference>
<evidence type="ECO:0000259" key="4">
    <source>
        <dbReference type="Pfam" id="PF16979"/>
    </source>
</evidence>
<dbReference type="EMBL" id="OD005145">
    <property type="protein sequence ID" value="CAD7411105.1"/>
    <property type="molecule type" value="Genomic_DNA"/>
</dbReference>
<name>A0A7R9DAL0_TIMPO</name>
<feature type="domain" description="CRIM" evidence="3">
    <location>
        <begin position="79"/>
        <end position="130"/>
    </location>
</feature>
<dbReference type="Gene3D" id="2.30.29.30">
    <property type="entry name" value="Pleckstrin-homology domain (PH domain)/Phosphotyrosine-binding domain (PTB)"/>
    <property type="match status" value="1"/>
</dbReference>
<protein>
    <recommendedName>
        <fullName evidence="6">Target of rapamycin complex 2 subunit MAPKAP1</fullName>
    </recommendedName>
</protein>
<dbReference type="PANTHER" id="PTHR13335">
    <property type="entry name" value="TARGET OF RAPAMYCIN COMPLEX 2 SUBUNIT MAPKAP1"/>
    <property type="match status" value="1"/>
</dbReference>
<gene>
    <name evidence="5" type="ORF">TPSB3V08_LOCUS7699</name>
</gene>
<dbReference type="InterPro" id="IPR008828">
    <property type="entry name" value="Sin1/Avo1"/>
</dbReference>
<feature type="domain" description="SIN1-type PH" evidence="4">
    <location>
        <begin position="180"/>
        <end position="302"/>
    </location>
</feature>
<proteinExistence type="inferred from homology"/>
<dbReference type="GO" id="GO:0031932">
    <property type="term" value="C:TORC2 complex"/>
    <property type="evidence" value="ECO:0007669"/>
    <property type="project" value="InterPro"/>
</dbReference>
<reference evidence="5" key="1">
    <citation type="submission" date="2020-11" db="EMBL/GenBank/DDBJ databases">
        <authorList>
            <person name="Tran Van P."/>
        </authorList>
    </citation>
    <scope>NUCLEOTIDE SEQUENCE</scope>
</reference>
<organism evidence="5">
    <name type="scientific">Timema poppense</name>
    <name type="common">Walking stick</name>
    <dbReference type="NCBI Taxonomy" id="170557"/>
    <lineage>
        <taxon>Eukaryota</taxon>
        <taxon>Metazoa</taxon>
        <taxon>Ecdysozoa</taxon>
        <taxon>Arthropoda</taxon>
        <taxon>Hexapoda</taxon>
        <taxon>Insecta</taxon>
        <taxon>Pterygota</taxon>
        <taxon>Neoptera</taxon>
        <taxon>Polyneoptera</taxon>
        <taxon>Phasmatodea</taxon>
        <taxon>Timematodea</taxon>
        <taxon>Timematoidea</taxon>
        <taxon>Timematidae</taxon>
        <taxon>Timema</taxon>
    </lineage>
</organism>
<feature type="compositionally biased region" description="Basic and acidic residues" evidence="2">
    <location>
        <begin position="153"/>
        <end position="163"/>
    </location>
</feature>
<dbReference type="GO" id="GO:0005886">
    <property type="term" value="C:plasma membrane"/>
    <property type="evidence" value="ECO:0007669"/>
    <property type="project" value="TreeGrafter"/>
</dbReference>
<dbReference type="AlphaFoldDB" id="A0A7R9DAL0"/>
<dbReference type="InterPro" id="IPR011993">
    <property type="entry name" value="PH-like_dom_sf"/>
</dbReference>
<comment type="similarity">
    <text evidence="1">Belongs to the SIN1 family.</text>
</comment>
<evidence type="ECO:0000313" key="5">
    <source>
        <dbReference type="EMBL" id="CAD7411105.1"/>
    </source>
</evidence>
<dbReference type="Pfam" id="PF16978">
    <property type="entry name" value="CRIM"/>
    <property type="match status" value="1"/>
</dbReference>
<dbReference type="InterPro" id="IPR031313">
    <property type="entry name" value="Sin1_PH_dom"/>
</dbReference>
<dbReference type="Pfam" id="PF16979">
    <property type="entry name" value="SIN1_PH"/>
    <property type="match status" value="1"/>
</dbReference>
<dbReference type="GO" id="GO:0005546">
    <property type="term" value="F:phosphatidylinositol-4,5-bisphosphate binding"/>
    <property type="evidence" value="ECO:0007669"/>
    <property type="project" value="TreeGrafter"/>
</dbReference>
<evidence type="ECO:0000256" key="2">
    <source>
        <dbReference type="SAM" id="MobiDB-lite"/>
    </source>
</evidence>
<feature type="region of interest" description="Disordered" evidence="2">
    <location>
        <begin position="128"/>
        <end position="163"/>
    </location>
</feature>
<evidence type="ECO:0008006" key="6">
    <source>
        <dbReference type="Google" id="ProtNLM"/>
    </source>
</evidence>
<dbReference type="GO" id="GO:0038203">
    <property type="term" value="P:TORC2 signaling"/>
    <property type="evidence" value="ECO:0007669"/>
    <property type="project" value="TreeGrafter"/>
</dbReference>
<evidence type="ECO:0000256" key="1">
    <source>
        <dbReference type="ARBA" id="ARBA00009407"/>
    </source>
</evidence>